<evidence type="ECO:0000313" key="1">
    <source>
        <dbReference type="EMBL" id="GAH89039.1"/>
    </source>
</evidence>
<organism evidence="1">
    <name type="scientific">marine sediment metagenome</name>
    <dbReference type="NCBI Taxonomy" id="412755"/>
    <lineage>
        <taxon>unclassified sequences</taxon>
        <taxon>metagenomes</taxon>
        <taxon>ecological metagenomes</taxon>
    </lineage>
</organism>
<protein>
    <submittedName>
        <fullName evidence="1">Uncharacterized protein</fullName>
    </submittedName>
</protein>
<accession>X1KFV9</accession>
<sequence length="120" mass="13803">MKITKKAKEFPLIIKDSLVKNKYTVVEDLFIITSHYLYLQTELDVPPKLRIDVAAYNEKGILFVVYLTNKHSLDNLHILTKLANKVHVAVELDDFLDLEDSFKERLKSIGVGLVTETDKE</sequence>
<reference evidence="1" key="1">
    <citation type="journal article" date="2014" name="Front. Microbiol.">
        <title>High frequency of phylogenetically diverse reductive dehalogenase-homologous genes in deep subseafloor sedimentary metagenomes.</title>
        <authorList>
            <person name="Kawai M."/>
            <person name="Futagami T."/>
            <person name="Toyoda A."/>
            <person name="Takaki Y."/>
            <person name="Nishi S."/>
            <person name="Hori S."/>
            <person name="Arai W."/>
            <person name="Tsubouchi T."/>
            <person name="Morono Y."/>
            <person name="Uchiyama I."/>
            <person name="Ito T."/>
            <person name="Fujiyama A."/>
            <person name="Inagaki F."/>
            <person name="Takami H."/>
        </authorList>
    </citation>
    <scope>NUCLEOTIDE SEQUENCE</scope>
    <source>
        <strain evidence="1">Expedition CK06-06</strain>
    </source>
</reference>
<feature type="non-terminal residue" evidence="1">
    <location>
        <position position="120"/>
    </location>
</feature>
<comment type="caution">
    <text evidence="1">The sequence shown here is derived from an EMBL/GenBank/DDBJ whole genome shotgun (WGS) entry which is preliminary data.</text>
</comment>
<name>X1KFV9_9ZZZZ</name>
<gene>
    <name evidence="1" type="ORF">S03H2_62254</name>
</gene>
<proteinExistence type="predicted"/>
<dbReference type="EMBL" id="BARU01040251">
    <property type="protein sequence ID" value="GAH89039.1"/>
    <property type="molecule type" value="Genomic_DNA"/>
</dbReference>
<dbReference type="AlphaFoldDB" id="X1KFV9"/>